<dbReference type="RefSeq" id="WP_131030954.1">
    <property type="nucleotide sequence ID" value="NZ_SIXF01000016.1"/>
</dbReference>
<feature type="domain" description="Restriction endonuclease type IV Mrr" evidence="1">
    <location>
        <begin position="137"/>
        <end position="252"/>
    </location>
</feature>
<gene>
    <name evidence="2" type="ORF">EYS08_15895</name>
</gene>
<dbReference type="PANTHER" id="PTHR30015">
    <property type="entry name" value="MRR RESTRICTION SYSTEM PROTEIN"/>
    <property type="match status" value="1"/>
</dbReference>
<protein>
    <submittedName>
        <fullName evidence="2">Restriction endonuclease</fullName>
    </submittedName>
</protein>
<dbReference type="OrthoDB" id="9803736at2"/>
<reference evidence="2 3" key="1">
    <citation type="submission" date="2019-02" db="EMBL/GenBank/DDBJ databases">
        <title>Pedobacter kyonggii whole genome sequence analysis.</title>
        <authorList>
            <person name="Dahal R.H."/>
        </authorList>
    </citation>
    <scope>NUCLEOTIDE SEQUENCE [LARGE SCALE GENOMIC DNA]</scope>
    <source>
        <strain evidence="2 3">K-4-11-1</strain>
    </source>
</reference>
<keyword evidence="2" id="KW-0378">Hydrolase</keyword>
<dbReference type="EMBL" id="SIXF01000016">
    <property type="protein sequence ID" value="TBO41014.1"/>
    <property type="molecule type" value="Genomic_DNA"/>
</dbReference>
<dbReference type="InterPro" id="IPR007560">
    <property type="entry name" value="Restrct_endonuc_IV_Mrr"/>
</dbReference>
<name>A0A4Q9HAD8_9SPHI</name>
<dbReference type="Pfam" id="PF04471">
    <property type="entry name" value="Mrr_cat"/>
    <property type="match status" value="1"/>
</dbReference>
<dbReference type="GO" id="GO:0009307">
    <property type="term" value="P:DNA restriction-modification system"/>
    <property type="evidence" value="ECO:0007669"/>
    <property type="project" value="InterPro"/>
</dbReference>
<dbReference type="InterPro" id="IPR052906">
    <property type="entry name" value="Type_IV_Methyl-Rstrct_Enzyme"/>
</dbReference>
<dbReference type="GO" id="GO:0015666">
    <property type="term" value="F:restriction endodeoxyribonuclease activity"/>
    <property type="evidence" value="ECO:0007669"/>
    <property type="project" value="TreeGrafter"/>
</dbReference>
<dbReference type="Gene3D" id="3.40.1350.10">
    <property type="match status" value="1"/>
</dbReference>
<dbReference type="Proteomes" id="UP000291819">
    <property type="component" value="Unassembled WGS sequence"/>
</dbReference>
<evidence type="ECO:0000313" key="3">
    <source>
        <dbReference type="Proteomes" id="UP000291819"/>
    </source>
</evidence>
<accession>A0A4Q9HAD8</accession>
<dbReference type="InterPro" id="IPR011335">
    <property type="entry name" value="Restrct_endonuc-II-like"/>
</dbReference>
<keyword evidence="2" id="KW-0540">Nuclease</keyword>
<organism evidence="2 3">
    <name type="scientific">Pedobacter kyonggii</name>
    <dbReference type="NCBI Taxonomy" id="1926871"/>
    <lineage>
        <taxon>Bacteria</taxon>
        <taxon>Pseudomonadati</taxon>
        <taxon>Bacteroidota</taxon>
        <taxon>Sphingobacteriia</taxon>
        <taxon>Sphingobacteriales</taxon>
        <taxon>Sphingobacteriaceae</taxon>
        <taxon>Pedobacter</taxon>
    </lineage>
</organism>
<proteinExistence type="predicted"/>
<sequence>MYNRKFKPQYSNLDKEASAEFIDEEAGITFFGDCEFSRFVDEQHAKNNHRLLDYVQALDELGCISIWPATGYASIVRQIKAIRSLSYYNEILNTIKKSWAEIPDFIFVKLEEFTTEKQEYIRTIIKDIHYNNDLLFEISPRLFEHIIAEMLLAENFEIKLTQQTRDNGYDIEASKNISGFDIKIVIECKRNLKKNPVGINVVRGFNDVLLRERANKGILVTTSHFSADAWKRKHEISHLLDLIDSHGLLNWIDRYCHQMNFIIGD</sequence>
<comment type="caution">
    <text evidence="2">The sequence shown here is derived from an EMBL/GenBank/DDBJ whole genome shotgun (WGS) entry which is preliminary data.</text>
</comment>
<keyword evidence="2" id="KW-0255">Endonuclease</keyword>
<dbReference type="PANTHER" id="PTHR30015:SF7">
    <property type="entry name" value="TYPE IV METHYL-DIRECTED RESTRICTION ENZYME ECOKMRR"/>
    <property type="match status" value="1"/>
</dbReference>
<dbReference type="SUPFAM" id="SSF52980">
    <property type="entry name" value="Restriction endonuclease-like"/>
    <property type="match status" value="1"/>
</dbReference>
<dbReference type="InterPro" id="IPR011856">
    <property type="entry name" value="tRNA_endonuc-like_dom_sf"/>
</dbReference>
<evidence type="ECO:0000259" key="1">
    <source>
        <dbReference type="Pfam" id="PF04471"/>
    </source>
</evidence>
<dbReference type="GO" id="GO:0003677">
    <property type="term" value="F:DNA binding"/>
    <property type="evidence" value="ECO:0007669"/>
    <property type="project" value="InterPro"/>
</dbReference>
<dbReference type="AlphaFoldDB" id="A0A4Q9HAD8"/>
<evidence type="ECO:0000313" key="2">
    <source>
        <dbReference type="EMBL" id="TBO41014.1"/>
    </source>
</evidence>
<keyword evidence="3" id="KW-1185">Reference proteome</keyword>